<dbReference type="GO" id="GO:0005524">
    <property type="term" value="F:ATP binding"/>
    <property type="evidence" value="ECO:0007669"/>
    <property type="project" value="UniProtKB-KW"/>
</dbReference>
<dbReference type="Pfam" id="PF00158">
    <property type="entry name" value="Sigma54_activat"/>
    <property type="match status" value="1"/>
</dbReference>
<dbReference type="InterPro" id="IPR011006">
    <property type="entry name" value="CheY-like_superfamily"/>
</dbReference>
<reference evidence="8" key="1">
    <citation type="submission" date="2016-10" db="EMBL/GenBank/DDBJ databases">
        <title>Sequence of Gallionella enrichment culture.</title>
        <authorList>
            <person name="Poehlein A."/>
            <person name="Muehling M."/>
            <person name="Daniel R."/>
        </authorList>
    </citation>
    <scope>NUCLEOTIDE SEQUENCE</scope>
</reference>
<dbReference type="InterPro" id="IPR025662">
    <property type="entry name" value="Sigma_54_int_dom_ATP-bd_1"/>
</dbReference>
<dbReference type="EMBL" id="MLJW01000014">
    <property type="protein sequence ID" value="OIR13394.1"/>
    <property type="molecule type" value="Genomic_DNA"/>
</dbReference>
<dbReference type="InterPro" id="IPR003593">
    <property type="entry name" value="AAA+_ATPase"/>
</dbReference>
<gene>
    <name evidence="8" type="primary">zraR_5</name>
    <name evidence="8" type="ORF">GALL_52070</name>
</gene>
<dbReference type="InterPro" id="IPR025943">
    <property type="entry name" value="Sigma_54_int_dom_ATP-bd_2"/>
</dbReference>
<dbReference type="Pfam" id="PF00072">
    <property type="entry name" value="Response_reg"/>
    <property type="match status" value="1"/>
</dbReference>
<dbReference type="GO" id="GO:0006355">
    <property type="term" value="P:regulation of DNA-templated transcription"/>
    <property type="evidence" value="ECO:0007669"/>
    <property type="project" value="InterPro"/>
</dbReference>
<keyword evidence="5" id="KW-0804">Transcription</keyword>
<dbReference type="SUPFAM" id="SSF52172">
    <property type="entry name" value="CheY-like"/>
    <property type="match status" value="1"/>
</dbReference>
<dbReference type="SUPFAM" id="SSF52540">
    <property type="entry name" value="P-loop containing nucleoside triphosphate hydrolases"/>
    <property type="match status" value="1"/>
</dbReference>
<dbReference type="FunFam" id="3.40.50.300:FF:000006">
    <property type="entry name" value="DNA-binding transcriptional regulator NtrC"/>
    <property type="match status" value="1"/>
</dbReference>
<dbReference type="InterPro" id="IPR058031">
    <property type="entry name" value="AAA_lid_NorR"/>
</dbReference>
<dbReference type="InterPro" id="IPR002078">
    <property type="entry name" value="Sigma_54_int"/>
</dbReference>
<dbReference type="SUPFAM" id="SSF46689">
    <property type="entry name" value="Homeodomain-like"/>
    <property type="match status" value="1"/>
</dbReference>
<dbReference type="PANTHER" id="PTHR32071">
    <property type="entry name" value="TRANSCRIPTIONAL REGULATORY PROTEIN"/>
    <property type="match status" value="1"/>
</dbReference>
<evidence type="ECO:0000256" key="3">
    <source>
        <dbReference type="ARBA" id="ARBA00023015"/>
    </source>
</evidence>
<dbReference type="CDD" id="cd00009">
    <property type="entry name" value="AAA"/>
    <property type="match status" value="1"/>
</dbReference>
<evidence type="ECO:0000313" key="8">
    <source>
        <dbReference type="EMBL" id="OIR13394.1"/>
    </source>
</evidence>
<evidence type="ECO:0000259" key="7">
    <source>
        <dbReference type="PROSITE" id="PS50110"/>
    </source>
</evidence>
<dbReference type="Gene3D" id="1.10.8.60">
    <property type="match status" value="1"/>
</dbReference>
<protein>
    <submittedName>
        <fullName evidence="8">Transcriptional regulatory protein ZraR</fullName>
    </submittedName>
</protein>
<dbReference type="GO" id="GO:0000160">
    <property type="term" value="P:phosphorelay signal transduction system"/>
    <property type="evidence" value="ECO:0007669"/>
    <property type="project" value="InterPro"/>
</dbReference>
<proteinExistence type="predicted"/>
<sequence>MNPSKITIVAYDRNPDDLAALSAMLAEEGYRVLTAISAAQAERYAAQQSVNLVVKGFEAGTADVLGLMRRVRAISRDTEFILCGRGGTISAAVDAIHQGACDYLPKPVDAAALAEAVRRALERQSLVAEDPRLRLSLKRHNDPDVFVGTSGRMRGVSATIGEVAATEVPVLVSGESGTGKELVARALHDRSRRSQGPFVAINCAGLPDTLIETELFGHVRGAFTGAVSDRPGAFRLAEGGTLFLDEIGDLSPKGQGDLLRVLEDGQYRPVGSPRTVHANVRIVAATNRDLAAWSNQGRFRSDLLYRLNIVEIQLPPLRERREDIPALVQSFNLHFSARHRRAPKQFTREFMERLASHPWPGNIRQLRNLIERLIVTVRERQIGAAYAPPPPAGGADSGAPEDHLLSVRRGMTLSEIERAVIRATLERVTPRRDQAARLLGISRRTLHYKLKSLSDPS</sequence>
<dbReference type="InterPro" id="IPR009057">
    <property type="entry name" value="Homeodomain-like_sf"/>
</dbReference>
<dbReference type="PROSITE" id="PS00688">
    <property type="entry name" value="SIGMA54_INTERACT_3"/>
    <property type="match status" value="1"/>
</dbReference>
<dbReference type="SMART" id="SM00382">
    <property type="entry name" value="AAA"/>
    <property type="match status" value="1"/>
</dbReference>
<feature type="domain" description="Sigma-54 factor interaction" evidence="6">
    <location>
        <begin position="146"/>
        <end position="375"/>
    </location>
</feature>
<dbReference type="Gene3D" id="1.10.10.60">
    <property type="entry name" value="Homeodomain-like"/>
    <property type="match status" value="1"/>
</dbReference>
<dbReference type="Pfam" id="PF25601">
    <property type="entry name" value="AAA_lid_14"/>
    <property type="match status" value="1"/>
</dbReference>
<feature type="domain" description="Response regulatory" evidence="7">
    <location>
        <begin position="7"/>
        <end position="121"/>
    </location>
</feature>
<dbReference type="SMART" id="SM00448">
    <property type="entry name" value="REC"/>
    <property type="match status" value="1"/>
</dbReference>
<evidence type="ECO:0000256" key="1">
    <source>
        <dbReference type="ARBA" id="ARBA00022741"/>
    </source>
</evidence>
<dbReference type="GO" id="GO:0043565">
    <property type="term" value="F:sequence-specific DNA binding"/>
    <property type="evidence" value="ECO:0007669"/>
    <property type="project" value="InterPro"/>
</dbReference>
<dbReference type="Gene3D" id="3.40.50.300">
    <property type="entry name" value="P-loop containing nucleotide triphosphate hydrolases"/>
    <property type="match status" value="1"/>
</dbReference>
<keyword evidence="2" id="KW-0067">ATP-binding</keyword>
<dbReference type="PROSITE" id="PS50045">
    <property type="entry name" value="SIGMA54_INTERACT_4"/>
    <property type="match status" value="1"/>
</dbReference>
<evidence type="ECO:0000256" key="4">
    <source>
        <dbReference type="ARBA" id="ARBA00023125"/>
    </source>
</evidence>
<keyword evidence="1" id="KW-0547">Nucleotide-binding</keyword>
<organism evidence="8">
    <name type="scientific">mine drainage metagenome</name>
    <dbReference type="NCBI Taxonomy" id="410659"/>
    <lineage>
        <taxon>unclassified sequences</taxon>
        <taxon>metagenomes</taxon>
        <taxon>ecological metagenomes</taxon>
    </lineage>
</organism>
<dbReference type="PRINTS" id="PR01590">
    <property type="entry name" value="HTHFIS"/>
</dbReference>
<dbReference type="PROSITE" id="PS00676">
    <property type="entry name" value="SIGMA54_INTERACT_2"/>
    <property type="match status" value="1"/>
</dbReference>
<dbReference type="Pfam" id="PF02954">
    <property type="entry name" value="HTH_8"/>
    <property type="match status" value="1"/>
</dbReference>
<dbReference type="PROSITE" id="PS00675">
    <property type="entry name" value="SIGMA54_INTERACT_1"/>
    <property type="match status" value="1"/>
</dbReference>
<dbReference type="InterPro" id="IPR025944">
    <property type="entry name" value="Sigma_54_int_dom_CS"/>
</dbReference>
<dbReference type="PROSITE" id="PS50110">
    <property type="entry name" value="RESPONSE_REGULATORY"/>
    <property type="match status" value="1"/>
</dbReference>
<evidence type="ECO:0000256" key="2">
    <source>
        <dbReference type="ARBA" id="ARBA00022840"/>
    </source>
</evidence>
<dbReference type="AlphaFoldDB" id="A0A1J5SXU6"/>
<dbReference type="Gene3D" id="3.40.50.2300">
    <property type="match status" value="1"/>
</dbReference>
<accession>A0A1J5SXU6</accession>
<keyword evidence="4" id="KW-0238">DNA-binding</keyword>
<dbReference type="InterPro" id="IPR002197">
    <property type="entry name" value="HTH_Fis"/>
</dbReference>
<dbReference type="InterPro" id="IPR001789">
    <property type="entry name" value="Sig_transdc_resp-reg_receiver"/>
</dbReference>
<name>A0A1J5SXU6_9ZZZZ</name>
<comment type="caution">
    <text evidence="8">The sequence shown here is derived from an EMBL/GenBank/DDBJ whole genome shotgun (WGS) entry which is preliminary data.</text>
</comment>
<dbReference type="InterPro" id="IPR027417">
    <property type="entry name" value="P-loop_NTPase"/>
</dbReference>
<keyword evidence="3" id="KW-0805">Transcription regulation</keyword>
<evidence type="ECO:0000256" key="5">
    <source>
        <dbReference type="ARBA" id="ARBA00023163"/>
    </source>
</evidence>
<evidence type="ECO:0000259" key="6">
    <source>
        <dbReference type="PROSITE" id="PS50045"/>
    </source>
</evidence>